<sequence>MKLGTAVWREGRVERRALVAPLPEGGRVVDLNRLEHLRLAKLGEGRPETLAEALVPASLRRVLEGGPRALNRARQALAYALKWEARTGLPIELAPPVETVTFLACLPDPVSIRRWDGTRLDPATLGGPGAVLGHAPAPTLAWVGLPGGACAGCCLAVDDGRGPVLGAWLDLDLTWEGSLVVTAAGRTRRVPLDTWRELSPVEPLAAEIILAPTPAFPFAHLEPGAEVAILGPGERLELRLDAHPVHPRVQ</sequence>
<dbReference type="EMBL" id="AP027081">
    <property type="protein sequence ID" value="BDU78721.1"/>
    <property type="molecule type" value="Genomic_DNA"/>
</dbReference>
<name>A0AA48H7E4_9BACT</name>
<reference evidence="1" key="1">
    <citation type="journal article" date="2023" name="Int. J. Syst. Evol. Microbiol.">
        <title>Mesoterricola silvestris gen. nov., sp. nov., Mesoterricola sediminis sp. nov., Geothrix oryzae sp. nov., Geothrix edaphica sp. nov., Geothrix rubra sp. nov., and Geothrix limicola sp. nov., six novel members of Acidobacteriota isolated from soils.</title>
        <authorList>
            <person name="Itoh H."/>
            <person name="Sugisawa Y."/>
            <person name="Mise K."/>
            <person name="Xu Z."/>
            <person name="Kuniyasu M."/>
            <person name="Ushijima N."/>
            <person name="Kawano K."/>
            <person name="Kobayashi E."/>
            <person name="Shiratori Y."/>
            <person name="Masuda Y."/>
            <person name="Senoo K."/>
        </authorList>
    </citation>
    <scope>NUCLEOTIDE SEQUENCE</scope>
    <source>
        <strain evidence="1">W786</strain>
    </source>
</reference>
<proteinExistence type="predicted"/>
<dbReference type="KEGG" id="msea:METESE_36790"/>
<evidence type="ECO:0000313" key="1">
    <source>
        <dbReference type="EMBL" id="BDU78721.1"/>
    </source>
</evidence>
<dbReference type="AlphaFoldDB" id="A0AA48H7E4"/>
<keyword evidence="2" id="KW-1185">Reference proteome</keyword>
<protein>
    <submittedName>
        <fullName evidence="1">Uncharacterized protein</fullName>
    </submittedName>
</protein>
<dbReference type="RefSeq" id="WP_243331807.1">
    <property type="nucleotide sequence ID" value="NZ_AP027081.1"/>
</dbReference>
<evidence type="ECO:0000313" key="2">
    <source>
        <dbReference type="Proteomes" id="UP001228113"/>
    </source>
</evidence>
<accession>A0AA48H7E4</accession>
<organism evidence="1 2">
    <name type="scientific">Mesoterricola sediminis</name>
    <dbReference type="NCBI Taxonomy" id="2927980"/>
    <lineage>
        <taxon>Bacteria</taxon>
        <taxon>Pseudomonadati</taxon>
        <taxon>Acidobacteriota</taxon>
        <taxon>Holophagae</taxon>
        <taxon>Holophagales</taxon>
        <taxon>Holophagaceae</taxon>
        <taxon>Mesoterricola</taxon>
    </lineage>
</organism>
<gene>
    <name evidence="1" type="ORF">METESE_36790</name>
</gene>
<dbReference type="Proteomes" id="UP001228113">
    <property type="component" value="Chromosome"/>
</dbReference>